<evidence type="ECO:0000313" key="7">
    <source>
        <dbReference type="EMBL" id="MFC6239086.1"/>
    </source>
</evidence>
<dbReference type="Proteomes" id="UP001596138">
    <property type="component" value="Unassembled WGS sequence"/>
</dbReference>
<accession>A0ABW1T3K3</accession>
<dbReference type="InterPro" id="IPR011547">
    <property type="entry name" value="SLC26A/SulP_dom"/>
</dbReference>
<comment type="caution">
    <text evidence="7">The sequence shown here is derived from an EMBL/GenBank/DDBJ whole genome shotgun (WGS) entry which is preliminary data.</text>
</comment>
<dbReference type="PANTHER" id="PTHR11814">
    <property type="entry name" value="SULFATE TRANSPORTER"/>
    <property type="match status" value="1"/>
</dbReference>
<feature type="transmembrane region" description="Helical" evidence="5">
    <location>
        <begin position="332"/>
        <end position="349"/>
    </location>
</feature>
<dbReference type="Pfam" id="PF00916">
    <property type="entry name" value="Sulfate_transp"/>
    <property type="match status" value="1"/>
</dbReference>
<feature type="transmembrane region" description="Helical" evidence="5">
    <location>
        <begin position="182"/>
        <end position="201"/>
    </location>
</feature>
<evidence type="ECO:0000256" key="4">
    <source>
        <dbReference type="ARBA" id="ARBA00023136"/>
    </source>
</evidence>
<evidence type="ECO:0000256" key="1">
    <source>
        <dbReference type="ARBA" id="ARBA00004141"/>
    </source>
</evidence>
<feature type="transmembrane region" description="Helical" evidence="5">
    <location>
        <begin position="361"/>
        <end position="380"/>
    </location>
</feature>
<organism evidence="7 8">
    <name type="scientific">Longivirga aurantiaca</name>
    <dbReference type="NCBI Taxonomy" id="1837743"/>
    <lineage>
        <taxon>Bacteria</taxon>
        <taxon>Bacillati</taxon>
        <taxon>Actinomycetota</taxon>
        <taxon>Actinomycetes</taxon>
        <taxon>Sporichthyales</taxon>
        <taxon>Sporichthyaceae</taxon>
        <taxon>Longivirga</taxon>
    </lineage>
</organism>
<keyword evidence="4 5" id="KW-0472">Membrane</keyword>
<feature type="transmembrane region" description="Helical" evidence="5">
    <location>
        <begin position="111"/>
        <end position="133"/>
    </location>
</feature>
<evidence type="ECO:0000256" key="5">
    <source>
        <dbReference type="SAM" id="Phobius"/>
    </source>
</evidence>
<sequence>MTKVRWGRETTAGLAGAIGSVPDGMATAVLAGANPMAGLYASFAGPTAGGLLQSTTVMVVATTSAAAVTTAEVMTAGPADPLRTLATLTVLAGVFMLLATRLGFAKLMRFVSASVMGGFMFGVGLILILGQLADATGVTTSGGSTLEKALNTLRQWQSFDLASMLTAGAAIALSIAFGRGKLVALAPLIAIAIPTLVLAATDGEVATVESTSGAIAVGLPPLVLPDPGLISPTLVAAAAALTIVVLVQAAGVGVAYPNTDGTANDVTRDFYAQGGSNIASGLVGGVPVGGSVGQTEFNVMAGGRTRWAVIISGLWMLVFVVALGPVLSAVPIPALAGLLILAGFGSLKPRTLARSWRTGKASAAAALITMGATLLVPIHIAVLVGVVLSLLLSAITGASATHIVALEPAGPGHWRRAAVPTELAPGQVTALDIEGAGGFVSVPALFAQLPAVPGDGGREGERLFAVVLRLRGHLRTNLTFTKALEAYGEQLAASGGHLSVCGLQPGTIAQLRAAGLPETIALIAQGEETDGSLAVAYARAGDWLTESGAQPPSDAV</sequence>
<dbReference type="RefSeq" id="WP_386767851.1">
    <property type="nucleotide sequence ID" value="NZ_JBHSTI010000008.1"/>
</dbReference>
<evidence type="ECO:0000259" key="6">
    <source>
        <dbReference type="Pfam" id="PF00916"/>
    </source>
</evidence>
<feature type="transmembrane region" description="Helical" evidence="5">
    <location>
        <begin position="153"/>
        <end position="175"/>
    </location>
</feature>
<keyword evidence="8" id="KW-1185">Reference proteome</keyword>
<gene>
    <name evidence="7" type="ORF">ACFQGU_14465</name>
</gene>
<dbReference type="InterPro" id="IPR001902">
    <property type="entry name" value="SLC26A/SulP_fam"/>
</dbReference>
<keyword evidence="2 5" id="KW-0812">Transmembrane</keyword>
<dbReference type="EMBL" id="JBHSTI010000008">
    <property type="protein sequence ID" value="MFC6239086.1"/>
    <property type="molecule type" value="Genomic_DNA"/>
</dbReference>
<name>A0ABW1T3K3_9ACTN</name>
<evidence type="ECO:0000313" key="8">
    <source>
        <dbReference type="Proteomes" id="UP001596138"/>
    </source>
</evidence>
<evidence type="ECO:0000256" key="3">
    <source>
        <dbReference type="ARBA" id="ARBA00022989"/>
    </source>
</evidence>
<feature type="domain" description="SLC26A/SulP transporter" evidence="6">
    <location>
        <begin position="11"/>
        <end position="368"/>
    </location>
</feature>
<feature type="transmembrane region" description="Helical" evidence="5">
    <location>
        <begin position="229"/>
        <end position="247"/>
    </location>
</feature>
<feature type="transmembrane region" description="Helical" evidence="5">
    <location>
        <begin position="307"/>
        <end position="326"/>
    </location>
</feature>
<proteinExistence type="predicted"/>
<protein>
    <submittedName>
        <fullName evidence="7">SulP family inorganic anion transporter</fullName>
    </submittedName>
</protein>
<reference evidence="8" key="1">
    <citation type="journal article" date="2019" name="Int. J. Syst. Evol. Microbiol.">
        <title>The Global Catalogue of Microorganisms (GCM) 10K type strain sequencing project: providing services to taxonomists for standard genome sequencing and annotation.</title>
        <authorList>
            <consortium name="The Broad Institute Genomics Platform"/>
            <consortium name="The Broad Institute Genome Sequencing Center for Infectious Disease"/>
            <person name="Wu L."/>
            <person name="Ma J."/>
        </authorList>
    </citation>
    <scope>NUCLEOTIDE SEQUENCE [LARGE SCALE GENOMIC DNA]</scope>
    <source>
        <strain evidence="8">CGMCC 4.7317</strain>
    </source>
</reference>
<comment type="subcellular location">
    <subcellularLocation>
        <location evidence="1">Membrane</location>
        <topology evidence="1">Multi-pass membrane protein</topology>
    </subcellularLocation>
</comment>
<evidence type="ECO:0000256" key="2">
    <source>
        <dbReference type="ARBA" id="ARBA00022692"/>
    </source>
</evidence>
<keyword evidence="3 5" id="KW-1133">Transmembrane helix</keyword>
<feature type="transmembrane region" description="Helical" evidence="5">
    <location>
        <begin position="84"/>
        <end position="104"/>
    </location>
</feature>